<dbReference type="EMBL" id="JANPWB010000016">
    <property type="protein sequence ID" value="KAJ1084821.1"/>
    <property type="molecule type" value="Genomic_DNA"/>
</dbReference>
<reference evidence="2" key="1">
    <citation type="journal article" date="2022" name="bioRxiv">
        <title>Sequencing and chromosome-scale assembly of the giantPleurodeles waltlgenome.</title>
        <authorList>
            <person name="Brown T."/>
            <person name="Elewa A."/>
            <person name="Iarovenko S."/>
            <person name="Subramanian E."/>
            <person name="Araus A.J."/>
            <person name="Petzold A."/>
            <person name="Susuki M."/>
            <person name="Suzuki K.-i.T."/>
            <person name="Hayashi T."/>
            <person name="Toyoda A."/>
            <person name="Oliveira C."/>
            <person name="Osipova E."/>
            <person name="Leigh N.D."/>
            <person name="Simon A."/>
            <person name="Yun M.H."/>
        </authorList>
    </citation>
    <scope>NUCLEOTIDE SEQUENCE</scope>
    <source>
        <strain evidence="2">20211129_DDA</strain>
        <tissue evidence="2">Liver</tissue>
    </source>
</reference>
<name>A0AAV7KZC1_PLEWA</name>
<dbReference type="AlphaFoldDB" id="A0AAV7KZC1"/>
<comment type="caution">
    <text evidence="2">The sequence shown here is derived from an EMBL/GenBank/DDBJ whole genome shotgun (WGS) entry which is preliminary data.</text>
</comment>
<accession>A0AAV7KZC1</accession>
<gene>
    <name evidence="2" type="ORF">NDU88_004967</name>
</gene>
<dbReference type="Proteomes" id="UP001066276">
    <property type="component" value="Chromosome 12"/>
</dbReference>
<organism evidence="2 3">
    <name type="scientific">Pleurodeles waltl</name>
    <name type="common">Iberian ribbed newt</name>
    <dbReference type="NCBI Taxonomy" id="8319"/>
    <lineage>
        <taxon>Eukaryota</taxon>
        <taxon>Metazoa</taxon>
        <taxon>Chordata</taxon>
        <taxon>Craniata</taxon>
        <taxon>Vertebrata</taxon>
        <taxon>Euteleostomi</taxon>
        <taxon>Amphibia</taxon>
        <taxon>Batrachia</taxon>
        <taxon>Caudata</taxon>
        <taxon>Salamandroidea</taxon>
        <taxon>Salamandridae</taxon>
        <taxon>Pleurodelinae</taxon>
        <taxon>Pleurodeles</taxon>
    </lineage>
</organism>
<evidence type="ECO:0000313" key="3">
    <source>
        <dbReference type="Proteomes" id="UP001066276"/>
    </source>
</evidence>
<evidence type="ECO:0000256" key="1">
    <source>
        <dbReference type="SAM" id="MobiDB-lite"/>
    </source>
</evidence>
<feature type="region of interest" description="Disordered" evidence="1">
    <location>
        <begin position="1"/>
        <end position="45"/>
    </location>
</feature>
<evidence type="ECO:0000313" key="2">
    <source>
        <dbReference type="EMBL" id="KAJ1084821.1"/>
    </source>
</evidence>
<sequence length="112" mass="12271">MASNSSLDMHGPQPTAIYDSPADHCSGPVGSHWGSGQGAIAAGPWGSRNVRPSCQIYMAELYWGPVTGVQDRSGGPPPWYLHQIRKYNRPPEPDWLHLDLTAPEAQEDQSLY</sequence>
<keyword evidence="3" id="KW-1185">Reference proteome</keyword>
<proteinExistence type="predicted"/>
<protein>
    <submittedName>
        <fullName evidence="2">Uncharacterized protein</fullName>
    </submittedName>
</protein>